<gene>
    <name evidence="1" type="ORF">ADS77_01950</name>
</gene>
<keyword evidence="2" id="KW-1185">Reference proteome</keyword>
<dbReference type="OrthoDB" id="6291144at2"/>
<organism evidence="1 2">
    <name type="scientific">Pseudoalteromonas porphyrae</name>
    <dbReference type="NCBI Taxonomy" id="187330"/>
    <lineage>
        <taxon>Bacteria</taxon>
        <taxon>Pseudomonadati</taxon>
        <taxon>Pseudomonadota</taxon>
        <taxon>Gammaproteobacteria</taxon>
        <taxon>Alteromonadales</taxon>
        <taxon>Pseudoalteromonadaceae</taxon>
        <taxon>Pseudoalteromonas</taxon>
    </lineage>
</organism>
<proteinExistence type="predicted"/>
<evidence type="ECO:0000313" key="1">
    <source>
        <dbReference type="EMBL" id="KPH65062.1"/>
    </source>
</evidence>
<protein>
    <submittedName>
        <fullName evidence="1">Uncharacterized protein</fullName>
    </submittedName>
</protein>
<dbReference type="EMBL" id="LHPH01000002">
    <property type="protein sequence ID" value="KPH65062.1"/>
    <property type="molecule type" value="Genomic_DNA"/>
</dbReference>
<dbReference type="PATRIC" id="fig|187330.3.peg.417"/>
<name>A0A0N1EMF7_9GAMM</name>
<dbReference type="RefSeq" id="WP_054206627.1">
    <property type="nucleotide sequence ID" value="NZ_LHPH01000002.1"/>
</dbReference>
<evidence type="ECO:0000313" key="2">
    <source>
        <dbReference type="Proteomes" id="UP000037848"/>
    </source>
</evidence>
<comment type="caution">
    <text evidence="1">The sequence shown here is derived from an EMBL/GenBank/DDBJ whole genome shotgun (WGS) entry which is preliminary data.</text>
</comment>
<dbReference type="AlphaFoldDB" id="A0A0N1EMF7"/>
<dbReference type="Proteomes" id="UP000037848">
    <property type="component" value="Unassembled WGS sequence"/>
</dbReference>
<accession>A0A0N1EMF7</accession>
<reference evidence="1 2" key="1">
    <citation type="submission" date="2015-08" db="EMBL/GenBank/DDBJ databases">
        <title>Draft Genome Sequence of Pseudoalteromonas porphyrae UCD-SED14.</title>
        <authorList>
            <person name="Coil D.A."/>
            <person name="Jospin G."/>
            <person name="Lee R.D."/>
            <person name="Eisen J.A."/>
        </authorList>
    </citation>
    <scope>NUCLEOTIDE SEQUENCE [LARGE SCALE GENOMIC DNA]</scope>
    <source>
        <strain evidence="1 2">UCD-SED14</strain>
    </source>
</reference>
<sequence>MPVSAEQVTEQLIALKCRSNFKIKNITEFMLPSSKEAIYLHIEGGQPKIVIRPAFEVFSDDFSALDGVSRISDVFHNNEMTRFPTRIYKSANPIHYGVAFKIGTEKSAKEFIELLLKIMNG</sequence>